<sequence length="154" mass="16509">MDSPARGYGPSLERLKAAVVAVCLGAVMGCASEPPVCRPGERASTVETLYFGAGGAPAVSAADWRDFLEREVTPRFPEGLTWWSARGQWRNQAGTVQGERSYVLQIVHANPAAAEPAIAALAQRYRERFRQLAVLRVRSASCAALLTSTPGQPP</sequence>
<dbReference type="InterPro" id="IPR021957">
    <property type="entry name" value="DUF3574"/>
</dbReference>
<accession>A0ABM9NJ62</accession>
<dbReference type="EMBL" id="OZ026884">
    <property type="protein sequence ID" value="CAL1240660.1"/>
    <property type="molecule type" value="Genomic_DNA"/>
</dbReference>
<dbReference type="Proteomes" id="UP001497493">
    <property type="component" value="Chromosome"/>
</dbReference>
<evidence type="ECO:0008006" key="3">
    <source>
        <dbReference type="Google" id="ProtNLM"/>
    </source>
</evidence>
<organism evidence="1 2">
    <name type="scientific">Candidatus Methylocalor cossyra</name>
    <dbReference type="NCBI Taxonomy" id="3108543"/>
    <lineage>
        <taxon>Bacteria</taxon>
        <taxon>Pseudomonadati</taxon>
        <taxon>Pseudomonadota</taxon>
        <taxon>Gammaproteobacteria</taxon>
        <taxon>Methylococcales</taxon>
        <taxon>Methylococcaceae</taxon>
        <taxon>Candidatus Methylocalor</taxon>
    </lineage>
</organism>
<name>A0ABM9NJ62_9GAMM</name>
<keyword evidence="2" id="KW-1185">Reference proteome</keyword>
<protein>
    <recommendedName>
        <fullName evidence="3">DUF3574 domain-containing protein</fullName>
    </recommendedName>
</protein>
<gene>
    <name evidence="1" type="ORF">MECH1_V1_1884</name>
</gene>
<reference evidence="1 2" key="1">
    <citation type="submission" date="2024-04" db="EMBL/GenBank/DDBJ databases">
        <authorList>
            <person name="Cremers G."/>
        </authorList>
    </citation>
    <scope>NUCLEOTIDE SEQUENCE [LARGE SCALE GENOMIC DNA]</scope>
    <source>
        <strain evidence="1">MeCH1-AG</strain>
    </source>
</reference>
<evidence type="ECO:0000313" key="2">
    <source>
        <dbReference type="Proteomes" id="UP001497493"/>
    </source>
</evidence>
<dbReference type="Pfam" id="PF12098">
    <property type="entry name" value="DUF3574"/>
    <property type="match status" value="1"/>
</dbReference>
<dbReference type="RefSeq" id="WP_348757243.1">
    <property type="nucleotide sequence ID" value="NZ_OZ026884.1"/>
</dbReference>
<dbReference type="PROSITE" id="PS51257">
    <property type="entry name" value="PROKAR_LIPOPROTEIN"/>
    <property type="match status" value="1"/>
</dbReference>
<proteinExistence type="predicted"/>
<evidence type="ECO:0000313" key="1">
    <source>
        <dbReference type="EMBL" id="CAL1240660.1"/>
    </source>
</evidence>